<dbReference type="EMBL" id="CP045644">
    <property type="protein sequence ID" value="QFZ83513.1"/>
    <property type="molecule type" value="Genomic_DNA"/>
</dbReference>
<accession>A0A5Q0M1W0</accession>
<dbReference type="AlphaFoldDB" id="A0A5Q0M1W0"/>
<organism evidence="1 2">
    <name type="scientific">Variovorax paradoxus</name>
    <dbReference type="NCBI Taxonomy" id="34073"/>
    <lineage>
        <taxon>Bacteria</taxon>
        <taxon>Pseudomonadati</taxon>
        <taxon>Pseudomonadota</taxon>
        <taxon>Betaproteobacteria</taxon>
        <taxon>Burkholderiales</taxon>
        <taxon>Comamonadaceae</taxon>
        <taxon>Variovorax</taxon>
    </lineage>
</organism>
<proteinExistence type="predicted"/>
<dbReference type="RefSeq" id="WP_153282226.1">
    <property type="nucleotide sequence ID" value="NZ_CP045644.1"/>
</dbReference>
<dbReference type="Proteomes" id="UP000326780">
    <property type="component" value="Chromosome"/>
</dbReference>
<name>A0A5Q0M1W0_VARPD</name>
<evidence type="ECO:0000313" key="1">
    <source>
        <dbReference type="EMBL" id="QFZ83513.1"/>
    </source>
</evidence>
<protein>
    <submittedName>
        <fullName evidence="1">Uncharacterized protein</fullName>
    </submittedName>
</protein>
<evidence type="ECO:0000313" key="2">
    <source>
        <dbReference type="Proteomes" id="UP000326780"/>
    </source>
</evidence>
<gene>
    <name evidence="1" type="ORF">GFK26_12455</name>
</gene>
<sequence length="124" mass="13055">MNLFQKAEIRRAWQADHVKASIHALIGDDVQALVQQAGAIIYGVVSACEDAAIDGDDADLCAVHNAAKALVGLSAEKGIERAARELIVDGLAACERLQPRLSPASIQRAAGEVVKVNEEQEGGI</sequence>
<reference evidence="1 2" key="1">
    <citation type="submission" date="2019-10" db="EMBL/GenBank/DDBJ databases">
        <title>Complete genome sequence of Variovorax paradoxus 5C-2.</title>
        <authorList>
            <person name="Gogoleva N.E."/>
            <person name="Balkin A.S."/>
        </authorList>
    </citation>
    <scope>NUCLEOTIDE SEQUENCE [LARGE SCALE GENOMIC DNA]</scope>
    <source>
        <strain evidence="1 2">5C-2</strain>
    </source>
</reference>